<dbReference type="PANTHER" id="PTHR11533:SF299">
    <property type="entry name" value="AMINOPEPTIDASE"/>
    <property type="match status" value="1"/>
</dbReference>
<keyword evidence="6" id="KW-0482">Metalloprotease</keyword>
<name>A0A9P1J168_9PELO</name>
<feature type="active site" description="Proton acceptor" evidence="7">
    <location>
        <position position="282"/>
    </location>
</feature>
<dbReference type="GO" id="GO:0042277">
    <property type="term" value="F:peptide binding"/>
    <property type="evidence" value="ECO:0007669"/>
    <property type="project" value="TreeGrafter"/>
</dbReference>
<dbReference type="Pfam" id="PF01433">
    <property type="entry name" value="Peptidase_M1"/>
    <property type="match status" value="1"/>
</dbReference>
<dbReference type="GO" id="GO:0005615">
    <property type="term" value="C:extracellular space"/>
    <property type="evidence" value="ECO:0007669"/>
    <property type="project" value="TreeGrafter"/>
</dbReference>
<gene>
    <name evidence="11" type="ORF">CAMP_LOCUS18881</name>
</gene>
<evidence type="ECO:0000256" key="7">
    <source>
        <dbReference type="PIRSR" id="PIRSR634016-1"/>
    </source>
</evidence>
<feature type="binding site" evidence="8">
    <location>
        <position position="285"/>
    </location>
    <ligand>
        <name>Zn(2+)</name>
        <dbReference type="ChEBI" id="CHEBI:29105"/>
        <note>catalytic</note>
    </ligand>
</feature>
<evidence type="ECO:0000313" key="11">
    <source>
        <dbReference type="EMBL" id="CAI5456244.1"/>
    </source>
</evidence>
<dbReference type="OrthoDB" id="510539at2759"/>
<dbReference type="SUPFAM" id="SSF55486">
    <property type="entry name" value="Metalloproteases ('zincins'), catalytic domain"/>
    <property type="match status" value="1"/>
</dbReference>
<dbReference type="InterPro" id="IPR001930">
    <property type="entry name" value="Peptidase_M1"/>
</dbReference>
<dbReference type="GO" id="GO:0008270">
    <property type="term" value="F:zinc ion binding"/>
    <property type="evidence" value="ECO:0007669"/>
    <property type="project" value="InterPro"/>
</dbReference>
<organism evidence="11 12">
    <name type="scientific">Caenorhabditis angaria</name>
    <dbReference type="NCBI Taxonomy" id="860376"/>
    <lineage>
        <taxon>Eukaryota</taxon>
        <taxon>Metazoa</taxon>
        <taxon>Ecdysozoa</taxon>
        <taxon>Nematoda</taxon>
        <taxon>Chromadorea</taxon>
        <taxon>Rhabditida</taxon>
        <taxon>Rhabditina</taxon>
        <taxon>Rhabditomorpha</taxon>
        <taxon>Rhabditoidea</taxon>
        <taxon>Rhabditidae</taxon>
        <taxon>Peloderinae</taxon>
        <taxon>Caenorhabditis</taxon>
    </lineage>
</organism>
<comment type="caution">
    <text evidence="11">The sequence shown here is derived from an EMBL/GenBank/DDBJ whole genome shotgun (WGS) entry which is preliminary data.</text>
</comment>
<dbReference type="AlphaFoldDB" id="A0A9P1J168"/>
<evidence type="ECO:0000256" key="3">
    <source>
        <dbReference type="ARBA" id="ARBA00022723"/>
    </source>
</evidence>
<keyword evidence="2" id="KW-0645">Protease</keyword>
<comment type="cofactor">
    <cofactor evidence="8">
        <name>Zn(2+)</name>
        <dbReference type="ChEBI" id="CHEBI:29105"/>
    </cofactor>
    <text evidence="8">Binds 1 zinc ion per subunit.</text>
</comment>
<dbReference type="Gene3D" id="1.10.390.10">
    <property type="entry name" value="Neutral Protease Domain 2"/>
    <property type="match status" value="1"/>
</dbReference>
<keyword evidence="12" id="KW-1185">Reference proteome</keyword>
<keyword evidence="4" id="KW-0378">Hydrolase</keyword>
<dbReference type="EMBL" id="CANHGI010000006">
    <property type="protein sequence ID" value="CAI5456244.1"/>
    <property type="molecule type" value="Genomic_DNA"/>
</dbReference>
<dbReference type="Pfam" id="PF17900">
    <property type="entry name" value="Peptidase_M1_N"/>
    <property type="match status" value="1"/>
</dbReference>
<dbReference type="Gene3D" id="2.60.40.1730">
    <property type="entry name" value="tricorn interacting facor f3 domain"/>
    <property type="match status" value="1"/>
</dbReference>
<evidence type="ECO:0000256" key="6">
    <source>
        <dbReference type="ARBA" id="ARBA00023049"/>
    </source>
</evidence>
<comment type="similarity">
    <text evidence="1">Belongs to the peptidase M1 family.</text>
</comment>
<dbReference type="InterPro" id="IPR014782">
    <property type="entry name" value="Peptidase_M1_dom"/>
</dbReference>
<accession>A0A9P1J168</accession>
<evidence type="ECO:0000256" key="2">
    <source>
        <dbReference type="ARBA" id="ARBA00022670"/>
    </source>
</evidence>
<evidence type="ECO:0000259" key="10">
    <source>
        <dbReference type="Pfam" id="PF17900"/>
    </source>
</evidence>
<feature type="domain" description="Peptidase M1 membrane alanine aminopeptidase" evidence="9">
    <location>
        <begin position="271"/>
        <end position="419"/>
    </location>
</feature>
<evidence type="ECO:0000259" key="9">
    <source>
        <dbReference type="Pfam" id="PF01433"/>
    </source>
</evidence>
<dbReference type="InterPro" id="IPR050344">
    <property type="entry name" value="Peptidase_M1_aminopeptidases"/>
</dbReference>
<dbReference type="InterPro" id="IPR027268">
    <property type="entry name" value="Peptidase_M4/M1_CTD_sf"/>
</dbReference>
<sequence length="697" mass="82221">MLIIFFIFPLFVFCSEYARLPKTILPLEYYLKLTVHFDGYGYKPPADKNYTIDGIVSVILNITEPINKIAINSRRLNFTKENCNIVFRNRNINITTIEFDLQNEQAIFMLNQTLEPLKKSEPRKQYLNLTIAYSGEILDDRKGIFRSHYREENGKVKPAIATHFEEINAHQAVPCFDEPWMKAIWKVEITHPVGSIALSNTAEHSIKSVDNNLKTTVFHPTPIMSSYLLAFVISDLEYISDYSESGTLVRAFAPNHQLKLVELGSDFLIGENENIPNFVQHELAHQWFGNLVTMEWFSEIWLNEGFATLFDFLQPFRNLLSLREYHLLHENGWRLDRPVVIKTSEKKYINANGYTSHYKSAQILYMLWKIIGEEKFEEGVTKYLKENLYKSVNSTIFYPYLADFMPPGSPSIEDFMNPWLEQVGIPLVIVKEFNSTHNKITQDRFDNGVLESYQFPTPKWNYSWYIPLWYGNNRDPQEIEKMIWLKPGIPEYLSNSEVYISNGLFCLSTSDYYMQFDDRETFSSKFFWNTALGIQTFEDLKHFIQSLPNDFSHKKLTNHLFYLVWKLDVEVCSNITELENFELVRDEKHIRWVLLEDNNGNDILRNLQTKFRARITNETISKYFDLIVKDENLAFEIGKDTVGDAKKIFRERCKNHKNERIRIIYKQLKKLDDWREKHTNDVLEIVKVVFDFIERNR</sequence>
<dbReference type="CDD" id="cd09601">
    <property type="entry name" value="M1_APN-Q_like"/>
    <property type="match status" value="1"/>
</dbReference>
<dbReference type="GO" id="GO:0016020">
    <property type="term" value="C:membrane"/>
    <property type="evidence" value="ECO:0007669"/>
    <property type="project" value="TreeGrafter"/>
</dbReference>
<evidence type="ECO:0000256" key="1">
    <source>
        <dbReference type="ARBA" id="ARBA00010136"/>
    </source>
</evidence>
<dbReference type="GO" id="GO:0005737">
    <property type="term" value="C:cytoplasm"/>
    <property type="evidence" value="ECO:0007669"/>
    <property type="project" value="TreeGrafter"/>
</dbReference>
<dbReference type="GO" id="GO:0043171">
    <property type="term" value="P:peptide catabolic process"/>
    <property type="evidence" value="ECO:0007669"/>
    <property type="project" value="TreeGrafter"/>
</dbReference>
<protein>
    <recommendedName>
        <fullName evidence="13">Aminopeptidase</fullName>
    </recommendedName>
</protein>
<evidence type="ECO:0008006" key="13">
    <source>
        <dbReference type="Google" id="ProtNLM"/>
    </source>
</evidence>
<dbReference type="InterPro" id="IPR042097">
    <property type="entry name" value="Aminopeptidase_N-like_N_sf"/>
</dbReference>
<keyword evidence="5 8" id="KW-0862">Zinc</keyword>
<evidence type="ECO:0000256" key="4">
    <source>
        <dbReference type="ARBA" id="ARBA00022801"/>
    </source>
</evidence>
<dbReference type="GO" id="GO:0006508">
    <property type="term" value="P:proteolysis"/>
    <property type="evidence" value="ECO:0007669"/>
    <property type="project" value="UniProtKB-KW"/>
</dbReference>
<evidence type="ECO:0000256" key="8">
    <source>
        <dbReference type="PIRSR" id="PIRSR634016-3"/>
    </source>
</evidence>
<dbReference type="Proteomes" id="UP001152747">
    <property type="component" value="Unassembled WGS sequence"/>
</dbReference>
<evidence type="ECO:0000313" key="12">
    <source>
        <dbReference type="Proteomes" id="UP001152747"/>
    </source>
</evidence>
<feature type="binding site" evidence="8">
    <location>
        <position position="281"/>
    </location>
    <ligand>
        <name>Zn(2+)</name>
        <dbReference type="ChEBI" id="CHEBI:29105"/>
        <note>catalytic</note>
    </ligand>
</feature>
<dbReference type="InterPro" id="IPR034016">
    <property type="entry name" value="M1_APN-typ"/>
</dbReference>
<reference evidence="11" key="1">
    <citation type="submission" date="2022-11" db="EMBL/GenBank/DDBJ databases">
        <authorList>
            <person name="Kikuchi T."/>
        </authorList>
    </citation>
    <scope>NUCLEOTIDE SEQUENCE</scope>
    <source>
        <strain evidence="11">PS1010</strain>
    </source>
</reference>
<dbReference type="SUPFAM" id="SSF63737">
    <property type="entry name" value="Leukotriene A4 hydrolase N-terminal domain"/>
    <property type="match status" value="1"/>
</dbReference>
<dbReference type="PRINTS" id="PR00756">
    <property type="entry name" value="ALADIPTASE"/>
</dbReference>
<proteinExistence type="inferred from homology"/>
<dbReference type="InterPro" id="IPR045357">
    <property type="entry name" value="Aminopeptidase_N-like_N"/>
</dbReference>
<dbReference type="PANTHER" id="PTHR11533">
    <property type="entry name" value="PROTEASE M1 ZINC METALLOPROTEASE"/>
    <property type="match status" value="1"/>
</dbReference>
<feature type="domain" description="Aminopeptidase N-like N-terminal" evidence="10">
    <location>
        <begin position="26"/>
        <end position="228"/>
    </location>
</feature>
<keyword evidence="3 8" id="KW-0479">Metal-binding</keyword>
<feature type="binding site" evidence="8">
    <location>
        <position position="304"/>
    </location>
    <ligand>
        <name>Zn(2+)</name>
        <dbReference type="ChEBI" id="CHEBI:29105"/>
        <note>catalytic</note>
    </ligand>
</feature>
<evidence type="ECO:0000256" key="5">
    <source>
        <dbReference type="ARBA" id="ARBA00022833"/>
    </source>
</evidence>
<dbReference type="GO" id="GO:0070006">
    <property type="term" value="F:metalloaminopeptidase activity"/>
    <property type="evidence" value="ECO:0007669"/>
    <property type="project" value="TreeGrafter"/>
</dbReference>